<dbReference type="Pfam" id="PF13302">
    <property type="entry name" value="Acetyltransf_3"/>
    <property type="match status" value="1"/>
</dbReference>
<dbReference type="PANTHER" id="PTHR43441">
    <property type="entry name" value="RIBOSOMAL-PROTEIN-SERINE ACETYLTRANSFERASE"/>
    <property type="match status" value="1"/>
</dbReference>
<proteinExistence type="predicted"/>
<dbReference type="InterPro" id="IPR000182">
    <property type="entry name" value="GNAT_dom"/>
</dbReference>
<evidence type="ECO:0000313" key="3">
    <source>
        <dbReference type="Proteomes" id="UP001310022"/>
    </source>
</evidence>
<evidence type="ECO:0000313" key="2">
    <source>
        <dbReference type="EMBL" id="GJM61305.1"/>
    </source>
</evidence>
<dbReference type="Gene3D" id="3.40.630.30">
    <property type="match status" value="1"/>
</dbReference>
<dbReference type="GO" id="GO:0008999">
    <property type="term" value="F:protein-N-terminal-alanine acetyltransferase activity"/>
    <property type="evidence" value="ECO:0007669"/>
    <property type="project" value="TreeGrafter"/>
</dbReference>
<name>A0AAN4VYT8_9BACT</name>
<evidence type="ECO:0000259" key="1">
    <source>
        <dbReference type="PROSITE" id="PS51186"/>
    </source>
</evidence>
<dbReference type="RefSeq" id="WP_053405315.1">
    <property type="nucleotide sequence ID" value="NZ_BQKE01000001.1"/>
</dbReference>
<dbReference type="GO" id="GO:1990189">
    <property type="term" value="F:protein N-terminal-serine acetyltransferase activity"/>
    <property type="evidence" value="ECO:0007669"/>
    <property type="project" value="TreeGrafter"/>
</dbReference>
<protein>
    <recommendedName>
        <fullName evidence="1">N-acetyltransferase domain-containing protein</fullName>
    </recommendedName>
</protein>
<feature type="domain" description="N-acetyltransferase" evidence="1">
    <location>
        <begin position="18"/>
        <end position="172"/>
    </location>
</feature>
<dbReference type="CDD" id="cd04301">
    <property type="entry name" value="NAT_SF"/>
    <property type="match status" value="1"/>
</dbReference>
<comment type="caution">
    <text evidence="2">The sequence shown here is derived from an EMBL/GenBank/DDBJ whole genome shotgun (WGS) entry which is preliminary data.</text>
</comment>
<dbReference type="EMBL" id="BQKE01000001">
    <property type="protein sequence ID" value="GJM61305.1"/>
    <property type="molecule type" value="Genomic_DNA"/>
</dbReference>
<dbReference type="SUPFAM" id="SSF55729">
    <property type="entry name" value="Acyl-CoA N-acyltransferases (Nat)"/>
    <property type="match status" value="1"/>
</dbReference>
<dbReference type="GO" id="GO:0005737">
    <property type="term" value="C:cytoplasm"/>
    <property type="evidence" value="ECO:0007669"/>
    <property type="project" value="TreeGrafter"/>
</dbReference>
<gene>
    <name evidence="2" type="ORF">PEDI_18570</name>
</gene>
<accession>A0AAN4VYT8</accession>
<organism evidence="2 3">
    <name type="scientific">Persicobacter diffluens</name>
    <dbReference type="NCBI Taxonomy" id="981"/>
    <lineage>
        <taxon>Bacteria</taxon>
        <taxon>Pseudomonadati</taxon>
        <taxon>Bacteroidota</taxon>
        <taxon>Cytophagia</taxon>
        <taxon>Cytophagales</taxon>
        <taxon>Persicobacteraceae</taxon>
        <taxon>Persicobacter</taxon>
    </lineage>
</organism>
<dbReference type="AlphaFoldDB" id="A0AAN4VYT8"/>
<dbReference type="Proteomes" id="UP001310022">
    <property type="component" value="Unassembled WGS sequence"/>
</dbReference>
<dbReference type="PANTHER" id="PTHR43441:SF11">
    <property type="entry name" value="RIBOSOMAL-PROTEIN-SERINE ACETYLTRANSFERASE"/>
    <property type="match status" value="1"/>
</dbReference>
<dbReference type="InterPro" id="IPR051908">
    <property type="entry name" value="Ribosomal_N-acetyltransferase"/>
</dbReference>
<dbReference type="PROSITE" id="PS51186">
    <property type="entry name" value="GNAT"/>
    <property type="match status" value="1"/>
</dbReference>
<keyword evidence="3" id="KW-1185">Reference proteome</keyword>
<reference evidence="2 3" key="1">
    <citation type="submission" date="2021-12" db="EMBL/GenBank/DDBJ databases">
        <title>Genome sequencing of bacteria with rrn-lacking chromosome and rrn-plasmid.</title>
        <authorList>
            <person name="Anda M."/>
            <person name="Iwasaki W."/>
        </authorList>
    </citation>
    <scope>NUCLEOTIDE SEQUENCE [LARGE SCALE GENOMIC DNA]</scope>
    <source>
        <strain evidence="2 3">NBRC 15940</strain>
    </source>
</reference>
<dbReference type="InterPro" id="IPR016181">
    <property type="entry name" value="Acyl_CoA_acyltransferase"/>
</dbReference>
<sequence>MLALEINPIVKLQPLDHIHIGPLLELIDQNRDFLQKNLSWLEAQTRREDVAHFISHYQKLMSSKRGIMFGIFHKKMLIGNIGLFDIDPHNKNGQISIWISQEYQNQGIAENAMQQVIKFAFMDWKLNRLEIRCKADNEPTAKLASKLGFNLEGKLRQSEWYYDHFEDLVVFGLLGHEVRAKRA</sequence>